<feature type="transmembrane region" description="Helical" evidence="1">
    <location>
        <begin position="908"/>
        <end position="928"/>
    </location>
</feature>
<keyword evidence="1" id="KW-1133">Transmembrane helix</keyword>
<feature type="transmembrane region" description="Helical" evidence="1">
    <location>
        <begin position="441"/>
        <end position="459"/>
    </location>
</feature>
<feature type="transmembrane region" description="Helical" evidence="1">
    <location>
        <begin position="338"/>
        <end position="355"/>
    </location>
</feature>
<protein>
    <submittedName>
        <fullName evidence="2">Putative silver efflux pump</fullName>
    </submittedName>
</protein>
<feature type="transmembrane region" description="Helical" evidence="1">
    <location>
        <begin position="471"/>
        <end position="497"/>
    </location>
</feature>
<dbReference type="Gene3D" id="3.30.70.1430">
    <property type="entry name" value="Multidrug efflux transporter AcrB pore domain"/>
    <property type="match status" value="2"/>
</dbReference>
<feature type="transmembrane region" description="Helical" evidence="1">
    <location>
        <begin position="528"/>
        <end position="550"/>
    </location>
</feature>
<proteinExistence type="predicted"/>
<dbReference type="PANTHER" id="PTHR32063:SF4">
    <property type="entry name" value="SLR6043 PROTEIN"/>
    <property type="match status" value="1"/>
</dbReference>
<dbReference type="STRING" id="886293.Sinac_0165"/>
<dbReference type="PANTHER" id="PTHR32063">
    <property type="match status" value="1"/>
</dbReference>
<dbReference type="SUPFAM" id="SSF82693">
    <property type="entry name" value="Multidrug efflux transporter AcrB pore domain, PN1, PN2, PC1 and PC2 subdomains"/>
    <property type="match status" value="2"/>
</dbReference>
<feature type="transmembrane region" description="Helical" evidence="1">
    <location>
        <begin position="858"/>
        <end position="875"/>
    </location>
</feature>
<dbReference type="Gene3D" id="3.30.2090.10">
    <property type="entry name" value="Multidrug efflux transporter AcrB TolC docking domain, DN and DC subdomains"/>
    <property type="match status" value="2"/>
</dbReference>
<evidence type="ECO:0000313" key="3">
    <source>
        <dbReference type="Proteomes" id="UP000010798"/>
    </source>
</evidence>
<feature type="transmembrane region" description="Helical" evidence="1">
    <location>
        <begin position="882"/>
        <end position="902"/>
    </location>
</feature>
<dbReference type="InterPro" id="IPR001036">
    <property type="entry name" value="Acrflvin-R"/>
</dbReference>
<name>L0D6W8_SINAD</name>
<dbReference type="PRINTS" id="PR00702">
    <property type="entry name" value="ACRIFLAVINRP"/>
</dbReference>
<dbReference type="KEGG" id="saci:Sinac_0165"/>
<dbReference type="SUPFAM" id="SSF82866">
    <property type="entry name" value="Multidrug efflux transporter AcrB transmembrane domain"/>
    <property type="match status" value="2"/>
</dbReference>
<dbReference type="HOGENOM" id="CLU_002755_1_2_0"/>
<sequence length="1042" mass="112404">MMNWLVSTSLRLRVLVLALSVVLMIVGVRTARKAPLDVFPEFAPPLVEVQTEAPGLSTEEVESLVSVPLENALNGTIGLKTIRSKSVLGLSSVVLILKEGTDLMAARQVVQERLSVEAPRLPAAARPPVILPPLSSTSRLLKVGLSSKTLSQMDMTILAKWTIRPRLMSIPGVANVAIWGQRDLQYQVLVDPDRLRANAVTLDTVVKAVTDASAVGAGGFVDMPNQRIAVRHRSPIEEPGDLARTTVAFRNGVSLKLGDVADVAIGYPPPIGDAVINDGPGLLLIVEKQPTGNTLEVTHEVEKALDALRPALKGVDIDPTIFRPATFIEQSLDNLKEAMAVGCVLVVLILVTFLFDWRTALISLTAIPLSLMAATIVLVWMGATINTMVLAGLVIAMGEVVDDAIIDVENIVRRLRLNRLAGSPLSAYQVVLDASLEVRSAVVFASLIVILVFVPVFFLDGLSGSFFRPLALAYVLAIVASLFVALTVTPALSLMLLTGASERKRESPLVRALKWVYRSILPTIARRPAWAVIVLVAAFGGSLVAVAGLGEEFLPDFQENDFLMHWVEKPGTSLEAMRRITVRASKELRTVPGVRNFGSHIGRAEVADEVVGPNFTELWISVDPKFNHAKAMASVQTVVDGYPGLTRDVLTYLKERIKEVLTGVGATVVVRIFGPDIAVLRDKAQEVYKAIDGVKGVTALKVEPQVVVPQLDVRLRPEAAARLGLTPGDVRRSATTLVKGAKVGEVYRDQKIFDVFVWGVDRVRNDISELRDLPIETPLGTHVPLGDVAEVAIAPAPNEIKREGASRRIDVTCNVEGRDLGSVAREIEERVKKLSFEREYHPEFLGEYAAREESRQRLLALSALSLMGVLLIIHADFRTIRLTALVFLTLPFALIGGVFGAVLGGGVLSLGSLVGFVTVLGIAARNGIMLVSHYRHLEEEEGEPFGLGLVIRGSEERLAPILMTALATGLALVPLALAGNKPGHEIEHPMAVVILGGLVTSTVLNLFLMPALYLAFGHQRQPSTSRTIGSQAVEANAEPVRI</sequence>
<dbReference type="eggNOG" id="COG3696">
    <property type="taxonomic scope" value="Bacteria"/>
</dbReference>
<dbReference type="Gene3D" id="3.30.70.1440">
    <property type="entry name" value="Multidrug efflux transporter AcrB pore domain"/>
    <property type="match status" value="1"/>
</dbReference>
<dbReference type="AlphaFoldDB" id="L0D6W8"/>
<dbReference type="Pfam" id="PF00873">
    <property type="entry name" value="ACR_tran"/>
    <property type="match status" value="1"/>
</dbReference>
<organism evidence="2 3">
    <name type="scientific">Singulisphaera acidiphila (strain ATCC BAA-1392 / DSM 18658 / VKM B-2454 / MOB10)</name>
    <dbReference type="NCBI Taxonomy" id="886293"/>
    <lineage>
        <taxon>Bacteria</taxon>
        <taxon>Pseudomonadati</taxon>
        <taxon>Planctomycetota</taxon>
        <taxon>Planctomycetia</taxon>
        <taxon>Isosphaerales</taxon>
        <taxon>Isosphaeraceae</taxon>
        <taxon>Singulisphaera</taxon>
    </lineage>
</organism>
<feature type="transmembrane region" description="Helical" evidence="1">
    <location>
        <begin position="958"/>
        <end position="978"/>
    </location>
</feature>
<gene>
    <name evidence="2" type="ordered locus">Sinac_0165</name>
</gene>
<keyword evidence="1" id="KW-0812">Transmembrane</keyword>
<keyword evidence="1" id="KW-0472">Membrane</keyword>
<dbReference type="Proteomes" id="UP000010798">
    <property type="component" value="Chromosome"/>
</dbReference>
<reference evidence="2 3" key="1">
    <citation type="submission" date="2012-02" db="EMBL/GenBank/DDBJ databases">
        <title>Complete sequence of chromosome of Singulisphaera acidiphila DSM 18658.</title>
        <authorList>
            <consortium name="US DOE Joint Genome Institute (JGI-PGF)"/>
            <person name="Lucas S."/>
            <person name="Copeland A."/>
            <person name="Lapidus A."/>
            <person name="Glavina del Rio T."/>
            <person name="Dalin E."/>
            <person name="Tice H."/>
            <person name="Bruce D."/>
            <person name="Goodwin L."/>
            <person name="Pitluck S."/>
            <person name="Peters L."/>
            <person name="Ovchinnikova G."/>
            <person name="Chertkov O."/>
            <person name="Kyrpides N."/>
            <person name="Mavromatis K."/>
            <person name="Ivanova N."/>
            <person name="Brettin T."/>
            <person name="Detter J.C."/>
            <person name="Han C."/>
            <person name="Larimer F."/>
            <person name="Land M."/>
            <person name="Hauser L."/>
            <person name="Markowitz V."/>
            <person name="Cheng J.-F."/>
            <person name="Hugenholtz P."/>
            <person name="Woyke T."/>
            <person name="Wu D."/>
            <person name="Tindall B."/>
            <person name="Pomrenke H."/>
            <person name="Brambilla E."/>
            <person name="Klenk H.-P."/>
            <person name="Eisen J.A."/>
        </authorList>
    </citation>
    <scope>NUCLEOTIDE SEQUENCE [LARGE SCALE GENOMIC DNA]</scope>
    <source>
        <strain evidence="3">ATCC BAA-1392 / DSM 18658 / VKM B-2454 / MOB10</strain>
    </source>
</reference>
<feature type="transmembrane region" description="Helical" evidence="1">
    <location>
        <begin position="990"/>
        <end position="1016"/>
    </location>
</feature>
<keyword evidence="3" id="KW-1185">Reference proteome</keyword>
<dbReference type="EMBL" id="CP003364">
    <property type="protein sequence ID" value="AGA24620.1"/>
    <property type="molecule type" value="Genomic_DNA"/>
</dbReference>
<dbReference type="GO" id="GO:0005886">
    <property type="term" value="C:plasma membrane"/>
    <property type="evidence" value="ECO:0007669"/>
    <property type="project" value="TreeGrafter"/>
</dbReference>
<dbReference type="InterPro" id="IPR027463">
    <property type="entry name" value="AcrB_DN_DC_subdom"/>
</dbReference>
<accession>L0D6W8</accession>
<dbReference type="GO" id="GO:0042910">
    <property type="term" value="F:xenobiotic transmembrane transporter activity"/>
    <property type="evidence" value="ECO:0007669"/>
    <property type="project" value="TreeGrafter"/>
</dbReference>
<evidence type="ECO:0000313" key="2">
    <source>
        <dbReference type="EMBL" id="AGA24620.1"/>
    </source>
</evidence>
<evidence type="ECO:0000256" key="1">
    <source>
        <dbReference type="SAM" id="Phobius"/>
    </source>
</evidence>
<dbReference type="SUPFAM" id="SSF82714">
    <property type="entry name" value="Multidrug efflux transporter AcrB TolC docking domain, DN and DC subdomains"/>
    <property type="match status" value="2"/>
</dbReference>
<dbReference type="Gene3D" id="3.30.70.1320">
    <property type="entry name" value="Multidrug efflux transporter AcrB pore domain like"/>
    <property type="match status" value="1"/>
</dbReference>
<dbReference type="Gene3D" id="1.20.1640.10">
    <property type="entry name" value="Multidrug efflux transporter AcrB transmembrane domain"/>
    <property type="match status" value="2"/>
</dbReference>